<keyword evidence="3" id="KW-0539">Nucleus</keyword>
<dbReference type="InterPro" id="IPR005559">
    <property type="entry name" value="CG-1_dom"/>
</dbReference>
<dbReference type="SMART" id="SM01076">
    <property type="entry name" value="CG-1"/>
    <property type="match status" value="1"/>
</dbReference>
<keyword evidence="6" id="KW-1185">Reference proteome</keyword>
<dbReference type="OrthoDB" id="407555at2759"/>
<dbReference type="PANTHER" id="PTHR23335">
    <property type="entry name" value="CALMODULIN-BINDING TRANSCRIPTION ACTIVATOR CAMTA"/>
    <property type="match status" value="1"/>
</dbReference>
<comment type="subcellular location">
    <subcellularLocation>
        <location evidence="1">Nucleus</location>
    </subcellularLocation>
</comment>
<dbReference type="EMBL" id="JACGCM010001289">
    <property type="protein sequence ID" value="KAF6156965.1"/>
    <property type="molecule type" value="Genomic_DNA"/>
</dbReference>
<dbReference type="PANTHER" id="PTHR23335:SF3">
    <property type="entry name" value="CALMODULIN-BINDING TRANSCRIPTION ACTIVATOR 5"/>
    <property type="match status" value="1"/>
</dbReference>
<dbReference type="GO" id="GO:0005634">
    <property type="term" value="C:nucleus"/>
    <property type="evidence" value="ECO:0007669"/>
    <property type="project" value="UniProtKB-SubCell"/>
</dbReference>
<dbReference type="Pfam" id="PF03859">
    <property type="entry name" value="CG-1"/>
    <property type="match status" value="1"/>
</dbReference>
<accession>A0A7J7MPV1</accession>
<dbReference type="GO" id="GO:0003690">
    <property type="term" value="F:double-stranded DNA binding"/>
    <property type="evidence" value="ECO:0007669"/>
    <property type="project" value="TreeGrafter"/>
</dbReference>
<evidence type="ECO:0000256" key="2">
    <source>
        <dbReference type="ARBA" id="ARBA00023163"/>
    </source>
</evidence>
<dbReference type="PROSITE" id="PS51437">
    <property type="entry name" value="CG_1"/>
    <property type="match status" value="1"/>
</dbReference>
<reference evidence="5 6" key="1">
    <citation type="journal article" date="2020" name="IScience">
        <title>Genome Sequencing of the Endangered Kingdonia uniflora (Circaeasteraceae, Ranunculales) Reveals Potential Mechanisms of Evolutionary Specialization.</title>
        <authorList>
            <person name="Sun Y."/>
            <person name="Deng T."/>
            <person name="Zhang A."/>
            <person name="Moore M.J."/>
            <person name="Landis J.B."/>
            <person name="Lin N."/>
            <person name="Zhang H."/>
            <person name="Zhang X."/>
            <person name="Huang J."/>
            <person name="Zhang X."/>
            <person name="Sun H."/>
            <person name="Wang H."/>
        </authorList>
    </citation>
    <scope>NUCLEOTIDE SEQUENCE [LARGE SCALE GENOMIC DNA]</scope>
    <source>
        <strain evidence="5">TB1705</strain>
        <tissue evidence="5">Leaf</tissue>
    </source>
</reference>
<keyword evidence="2" id="KW-0804">Transcription</keyword>
<evidence type="ECO:0000259" key="4">
    <source>
        <dbReference type="PROSITE" id="PS51437"/>
    </source>
</evidence>
<evidence type="ECO:0000256" key="3">
    <source>
        <dbReference type="ARBA" id="ARBA00023242"/>
    </source>
</evidence>
<feature type="domain" description="CG-1" evidence="4">
    <location>
        <begin position="1"/>
        <end position="52"/>
    </location>
</feature>
<dbReference type="GO" id="GO:0003712">
    <property type="term" value="F:transcription coregulator activity"/>
    <property type="evidence" value="ECO:0007669"/>
    <property type="project" value="TreeGrafter"/>
</dbReference>
<comment type="caution">
    <text evidence="5">The sequence shown here is derived from an EMBL/GenBank/DDBJ whole genome shotgun (WGS) entry which is preliminary data.</text>
</comment>
<dbReference type="Proteomes" id="UP000541444">
    <property type="component" value="Unassembled WGS sequence"/>
</dbReference>
<evidence type="ECO:0000256" key="1">
    <source>
        <dbReference type="ARBA" id="ARBA00004123"/>
    </source>
</evidence>
<gene>
    <name evidence="5" type="ORF">GIB67_039726</name>
</gene>
<proteinExistence type="predicted"/>
<protein>
    <recommendedName>
        <fullName evidence="4">CG-1 domain-containing protein</fullName>
    </recommendedName>
</protein>
<dbReference type="AlphaFoldDB" id="A0A7J7MPV1"/>
<evidence type="ECO:0000313" key="5">
    <source>
        <dbReference type="EMBL" id="KAF6156965.1"/>
    </source>
</evidence>
<dbReference type="GO" id="GO:0006357">
    <property type="term" value="P:regulation of transcription by RNA polymerase II"/>
    <property type="evidence" value="ECO:0007669"/>
    <property type="project" value="TreeGrafter"/>
</dbReference>
<evidence type="ECO:0000313" key="6">
    <source>
        <dbReference type="Proteomes" id="UP000541444"/>
    </source>
</evidence>
<sequence length="87" mass="10540">MLQVGNEEKIHVYYAHGEDNPSFVRRCYWLLDKKYEQIVLVHYRETFEVRLNFIIMCLLENTRKSGSVNIRYTLHNQHTLIIVEKLE</sequence>
<organism evidence="5 6">
    <name type="scientific">Kingdonia uniflora</name>
    <dbReference type="NCBI Taxonomy" id="39325"/>
    <lineage>
        <taxon>Eukaryota</taxon>
        <taxon>Viridiplantae</taxon>
        <taxon>Streptophyta</taxon>
        <taxon>Embryophyta</taxon>
        <taxon>Tracheophyta</taxon>
        <taxon>Spermatophyta</taxon>
        <taxon>Magnoliopsida</taxon>
        <taxon>Ranunculales</taxon>
        <taxon>Circaeasteraceae</taxon>
        <taxon>Kingdonia</taxon>
    </lineage>
</organism>
<name>A0A7J7MPV1_9MAGN</name>